<evidence type="ECO:0000313" key="9">
    <source>
        <dbReference type="Proteomes" id="UP000580474"/>
    </source>
</evidence>
<evidence type="ECO:0000259" key="7">
    <source>
        <dbReference type="SMART" id="SM00563"/>
    </source>
</evidence>
<keyword evidence="2" id="KW-0444">Lipid biosynthesis</keyword>
<dbReference type="CDD" id="cd07989">
    <property type="entry name" value="LPLAT_AGPAT-like"/>
    <property type="match status" value="1"/>
</dbReference>
<dbReference type="SUPFAM" id="SSF69593">
    <property type="entry name" value="Glycerol-3-phosphate (1)-acyltransferase"/>
    <property type="match status" value="1"/>
</dbReference>
<dbReference type="RefSeq" id="WP_184481949.1">
    <property type="nucleotide sequence ID" value="NZ_JACHIV010000001.1"/>
</dbReference>
<keyword evidence="6" id="KW-0812">Transmembrane</keyword>
<evidence type="ECO:0000256" key="2">
    <source>
        <dbReference type="ARBA" id="ARBA00022516"/>
    </source>
</evidence>
<evidence type="ECO:0000256" key="3">
    <source>
        <dbReference type="ARBA" id="ARBA00022679"/>
    </source>
</evidence>
<dbReference type="GO" id="GO:0006654">
    <property type="term" value="P:phosphatidic acid biosynthetic process"/>
    <property type="evidence" value="ECO:0007669"/>
    <property type="project" value="TreeGrafter"/>
</dbReference>
<evidence type="ECO:0000256" key="4">
    <source>
        <dbReference type="ARBA" id="ARBA00023098"/>
    </source>
</evidence>
<keyword evidence="6" id="KW-0472">Membrane</keyword>
<organism evidence="8 9">
    <name type="scientific">Saccharopolyspora gloriosae</name>
    <dbReference type="NCBI Taxonomy" id="455344"/>
    <lineage>
        <taxon>Bacteria</taxon>
        <taxon>Bacillati</taxon>
        <taxon>Actinomycetota</taxon>
        <taxon>Actinomycetes</taxon>
        <taxon>Pseudonocardiales</taxon>
        <taxon>Pseudonocardiaceae</taxon>
        <taxon>Saccharopolyspora</taxon>
    </lineage>
</organism>
<dbReference type="EMBL" id="JACHIV010000001">
    <property type="protein sequence ID" value="MBB5071535.1"/>
    <property type="molecule type" value="Genomic_DNA"/>
</dbReference>
<dbReference type="Pfam" id="PF01553">
    <property type="entry name" value="Acyltransferase"/>
    <property type="match status" value="1"/>
</dbReference>
<evidence type="ECO:0000313" key="8">
    <source>
        <dbReference type="EMBL" id="MBB5071535.1"/>
    </source>
</evidence>
<keyword evidence="4" id="KW-0443">Lipid metabolism</keyword>
<evidence type="ECO:0000256" key="6">
    <source>
        <dbReference type="SAM" id="Phobius"/>
    </source>
</evidence>
<protein>
    <submittedName>
        <fullName evidence="8">1-acyl-sn-glycerol-3-phosphate acyltransferase</fullName>
    </submittedName>
</protein>
<evidence type="ECO:0000256" key="1">
    <source>
        <dbReference type="ARBA" id="ARBA00005189"/>
    </source>
</evidence>
<dbReference type="PANTHER" id="PTHR10434">
    <property type="entry name" value="1-ACYL-SN-GLYCEROL-3-PHOSPHATE ACYLTRANSFERASE"/>
    <property type="match status" value="1"/>
</dbReference>
<dbReference type="GO" id="GO:0003841">
    <property type="term" value="F:1-acylglycerol-3-phosphate O-acyltransferase activity"/>
    <property type="evidence" value="ECO:0007669"/>
    <property type="project" value="TreeGrafter"/>
</dbReference>
<keyword evidence="3 8" id="KW-0808">Transferase</keyword>
<evidence type="ECO:0000256" key="5">
    <source>
        <dbReference type="ARBA" id="ARBA00023315"/>
    </source>
</evidence>
<proteinExistence type="predicted"/>
<feature type="domain" description="Phospholipid/glycerol acyltransferase" evidence="7">
    <location>
        <begin position="89"/>
        <end position="201"/>
    </location>
</feature>
<name>A0A840NNG2_9PSEU</name>
<comment type="caution">
    <text evidence="8">The sequence shown here is derived from an EMBL/GenBank/DDBJ whole genome shotgun (WGS) entry which is preliminary data.</text>
</comment>
<accession>A0A840NNG2</accession>
<keyword evidence="9" id="KW-1185">Reference proteome</keyword>
<gene>
    <name evidence="8" type="ORF">BJ969_004623</name>
</gene>
<dbReference type="Proteomes" id="UP000580474">
    <property type="component" value="Unassembled WGS sequence"/>
</dbReference>
<sequence>MIHAWSPVSPCGPGCLPKPGSLRRAGAHRVLLRLTAAVALMLLGVGLAVVLAVLRGRLRTALVKSWFRALLRAFGVRFVVRGERSAHGGLVVTNHVSWLDVVALMAVQPMRLLAKTELRSWPVVGPLAARVGTLYIDRHRLSALPEAVRTVTGALREGSVVGAFPEGTTWCGLASGTYRPAVFQAAVDAGVAVRPVALRFTTASGAPTTAAAFVGAATLLESVLAVARVRGLVVELSVLPELDAAAIGDRRELARRAERAVAAVTEPDGPEEPHLVELRHVAA</sequence>
<comment type="pathway">
    <text evidence="1">Lipid metabolism.</text>
</comment>
<keyword evidence="6" id="KW-1133">Transmembrane helix</keyword>
<feature type="transmembrane region" description="Helical" evidence="6">
    <location>
        <begin position="30"/>
        <end position="54"/>
    </location>
</feature>
<dbReference type="AlphaFoldDB" id="A0A840NNG2"/>
<dbReference type="InterPro" id="IPR002123">
    <property type="entry name" value="Plipid/glycerol_acylTrfase"/>
</dbReference>
<reference evidence="8 9" key="1">
    <citation type="submission" date="2020-08" db="EMBL/GenBank/DDBJ databases">
        <title>Sequencing the genomes of 1000 actinobacteria strains.</title>
        <authorList>
            <person name="Klenk H.-P."/>
        </authorList>
    </citation>
    <scope>NUCLEOTIDE SEQUENCE [LARGE SCALE GENOMIC DNA]</scope>
    <source>
        <strain evidence="8 9">DSM 45582</strain>
    </source>
</reference>
<dbReference type="PANTHER" id="PTHR10434:SF64">
    <property type="entry name" value="1-ACYL-SN-GLYCEROL-3-PHOSPHATE ACYLTRANSFERASE-RELATED"/>
    <property type="match status" value="1"/>
</dbReference>
<dbReference type="SMART" id="SM00563">
    <property type="entry name" value="PlsC"/>
    <property type="match status" value="1"/>
</dbReference>
<keyword evidence="5 8" id="KW-0012">Acyltransferase</keyword>